<dbReference type="OrthoDB" id="411372at2759"/>
<feature type="region of interest" description="Disordered" evidence="2">
    <location>
        <begin position="283"/>
        <end position="314"/>
    </location>
</feature>
<gene>
    <name evidence="4" type="ORF">LY89DRAFT_742231</name>
</gene>
<keyword evidence="1" id="KW-0863">Zinc-finger</keyword>
<dbReference type="AlphaFoldDB" id="A0A132B6A4"/>
<evidence type="ECO:0000313" key="4">
    <source>
        <dbReference type="EMBL" id="KUJ07932.1"/>
    </source>
</evidence>
<feature type="zinc finger region" description="C3H1-type" evidence="1">
    <location>
        <begin position="132"/>
        <end position="160"/>
    </location>
</feature>
<dbReference type="EMBL" id="KQ947437">
    <property type="protein sequence ID" value="KUJ07932.1"/>
    <property type="molecule type" value="Genomic_DNA"/>
</dbReference>
<accession>A0A132B6A4</accession>
<evidence type="ECO:0000259" key="3">
    <source>
        <dbReference type="PROSITE" id="PS50103"/>
    </source>
</evidence>
<evidence type="ECO:0000313" key="5">
    <source>
        <dbReference type="Proteomes" id="UP000070700"/>
    </source>
</evidence>
<dbReference type="STRING" id="149040.A0A132B6A4"/>
<protein>
    <recommendedName>
        <fullName evidence="3">C3H1-type domain-containing protein</fullName>
    </recommendedName>
</protein>
<dbReference type="RefSeq" id="XP_018062287.1">
    <property type="nucleotide sequence ID" value="XM_018220801.1"/>
</dbReference>
<keyword evidence="1" id="KW-0862">Zinc</keyword>
<feature type="domain" description="C3H1-type" evidence="3">
    <location>
        <begin position="132"/>
        <end position="160"/>
    </location>
</feature>
<evidence type="ECO:0000256" key="2">
    <source>
        <dbReference type="SAM" id="MobiDB-lite"/>
    </source>
</evidence>
<keyword evidence="1" id="KW-0479">Metal-binding</keyword>
<dbReference type="GeneID" id="28830527"/>
<proteinExistence type="predicted"/>
<dbReference type="PROSITE" id="PS50103">
    <property type="entry name" value="ZF_C3H1"/>
    <property type="match status" value="1"/>
</dbReference>
<keyword evidence="5" id="KW-1185">Reference proteome</keyword>
<sequence>MPPNPLKSGYKDKPWPGYFLVRTTGEVVPLIAVDELPLGIDLIGVPRSLDLEGTIGMLNLGLQRSSGSHYQIFSGNEHGEEMGQSNGKAKLNNHSAQQVQLRSAPAALTTTPNSTPPSTPKVSSTIRPLTSNPAAILCRHWCHHGICKWGQQCRYRHIMPMTLQGLQEVGLADWPAWYRKLNPGYFINEVQASAPGLTGGRSRTRACAAGGGHGGACCGVLHGRKGERRVGGPSRGLRERGAGRVSKTEELGEQIIARLRGMAREGNTIAGEKGNIMVERAAARDTKNWEDESSDDSEAEVQQVEEVKGNLVDV</sequence>
<feature type="region of interest" description="Disordered" evidence="2">
    <location>
        <begin position="101"/>
        <end position="127"/>
    </location>
</feature>
<evidence type="ECO:0000256" key="1">
    <source>
        <dbReference type="PROSITE-ProRule" id="PRU00723"/>
    </source>
</evidence>
<dbReference type="GO" id="GO:0008270">
    <property type="term" value="F:zinc ion binding"/>
    <property type="evidence" value="ECO:0007669"/>
    <property type="project" value="UniProtKB-KW"/>
</dbReference>
<dbReference type="InParanoid" id="A0A132B6A4"/>
<name>A0A132B6A4_MOLSC</name>
<dbReference type="InterPro" id="IPR000571">
    <property type="entry name" value="Znf_CCCH"/>
</dbReference>
<reference evidence="4 5" key="1">
    <citation type="submission" date="2015-10" db="EMBL/GenBank/DDBJ databases">
        <title>Full genome of DAOMC 229536 Phialocephala scopiformis, a fungal endophyte of spruce producing the potent anti-insectan compound rugulosin.</title>
        <authorList>
            <consortium name="DOE Joint Genome Institute"/>
            <person name="Walker A.K."/>
            <person name="Frasz S.L."/>
            <person name="Seifert K.A."/>
            <person name="Miller J.D."/>
            <person name="Mondo S.J."/>
            <person name="Labutti K."/>
            <person name="Lipzen A."/>
            <person name="Dockter R."/>
            <person name="Kennedy M."/>
            <person name="Grigoriev I.V."/>
            <person name="Spatafora J.W."/>
        </authorList>
    </citation>
    <scope>NUCLEOTIDE SEQUENCE [LARGE SCALE GENOMIC DNA]</scope>
    <source>
        <strain evidence="4 5">CBS 120377</strain>
    </source>
</reference>
<dbReference type="KEGG" id="psco:LY89DRAFT_742231"/>
<dbReference type="Proteomes" id="UP000070700">
    <property type="component" value="Unassembled WGS sequence"/>
</dbReference>
<organism evidence="4 5">
    <name type="scientific">Mollisia scopiformis</name>
    <name type="common">Conifer needle endophyte fungus</name>
    <name type="synonym">Phialocephala scopiformis</name>
    <dbReference type="NCBI Taxonomy" id="149040"/>
    <lineage>
        <taxon>Eukaryota</taxon>
        <taxon>Fungi</taxon>
        <taxon>Dikarya</taxon>
        <taxon>Ascomycota</taxon>
        <taxon>Pezizomycotina</taxon>
        <taxon>Leotiomycetes</taxon>
        <taxon>Helotiales</taxon>
        <taxon>Mollisiaceae</taxon>
        <taxon>Mollisia</taxon>
    </lineage>
</organism>
<feature type="compositionally biased region" description="Low complexity" evidence="2">
    <location>
        <begin position="103"/>
        <end position="113"/>
    </location>
</feature>